<evidence type="ECO:0000313" key="2">
    <source>
        <dbReference type="Proteomes" id="UP000183971"/>
    </source>
</evidence>
<dbReference type="EMBL" id="FJOF01000001">
    <property type="protein sequence ID" value="CZR32284.1"/>
    <property type="molecule type" value="Genomic_DNA"/>
</dbReference>
<comment type="caution">
    <text evidence="1">The sequence shown here is derived from an EMBL/GenBank/DDBJ whole genome shotgun (WGS) entry which is preliminary data.</text>
</comment>
<name>A0A1L7UYQ2_FUSPR</name>
<keyword evidence="2" id="KW-1185">Reference proteome</keyword>
<dbReference type="RefSeq" id="XP_031074437.1">
    <property type="nucleotide sequence ID" value="XM_031220792.1"/>
</dbReference>
<dbReference type="GeneID" id="42046923"/>
<dbReference type="AlphaFoldDB" id="A0A1L7UYQ2"/>
<proteinExistence type="predicted"/>
<accession>A0A1L7UYQ2</accession>
<reference evidence="2" key="1">
    <citation type="journal article" date="2016" name="Genome Biol. Evol.">
        <title>Comparative 'omics' of the Fusarium fujikuroi species complex highlights differences in genetic potential and metabolite synthesis.</title>
        <authorList>
            <person name="Niehaus E.-M."/>
            <person name="Muensterkoetter M."/>
            <person name="Proctor R.H."/>
            <person name="Brown D.W."/>
            <person name="Sharon A."/>
            <person name="Idan Y."/>
            <person name="Oren-Young L."/>
            <person name="Sieber C.M."/>
            <person name="Novak O."/>
            <person name="Pencik A."/>
            <person name="Tarkowska D."/>
            <person name="Hromadova K."/>
            <person name="Freeman S."/>
            <person name="Maymon M."/>
            <person name="Elazar M."/>
            <person name="Youssef S.A."/>
            <person name="El-Shabrawy E.S.M."/>
            <person name="Shalaby A.B.A."/>
            <person name="Houterman P."/>
            <person name="Brock N.L."/>
            <person name="Burkhardt I."/>
            <person name="Tsavkelova E.A."/>
            <person name="Dickschat J.S."/>
            <person name="Galuszka P."/>
            <person name="Gueldener U."/>
            <person name="Tudzynski B."/>
        </authorList>
    </citation>
    <scope>NUCLEOTIDE SEQUENCE [LARGE SCALE GENOMIC DNA]</scope>
    <source>
        <strain evidence="2">ET1</strain>
    </source>
</reference>
<sequence length="66" mass="7769">MPEACFPDYQLSGKALQTWLQRRFKDDTIVVESKDGQYVFTLPEGQELTEDDEQDICELRTKKKKK</sequence>
<dbReference type="VEuPathDB" id="FungiDB:FPRO_02036"/>
<protein>
    <submittedName>
        <fullName evidence="1">Uncharacterized protein</fullName>
    </submittedName>
</protein>
<dbReference type="Proteomes" id="UP000183971">
    <property type="component" value="Unassembled WGS sequence"/>
</dbReference>
<evidence type="ECO:0000313" key="1">
    <source>
        <dbReference type="EMBL" id="CZR32284.1"/>
    </source>
</evidence>
<organism evidence="1 2">
    <name type="scientific">Fusarium proliferatum (strain ET1)</name>
    <name type="common">Orchid endophyte fungus</name>
    <dbReference type="NCBI Taxonomy" id="1227346"/>
    <lineage>
        <taxon>Eukaryota</taxon>
        <taxon>Fungi</taxon>
        <taxon>Dikarya</taxon>
        <taxon>Ascomycota</taxon>
        <taxon>Pezizomycotina</taxon>
        <taxon>Sordariomycetes</taxon>
        <taxon>Hypocreomycetidae</taxon>
        <taxon>Hypocreales</taxon>
        <taxon>Nectriaceae</taxon>
        <taxon>Fusarium</taxon>
        <taxon>Fusarium fujikuroi species complex</taxon>
    </lineage>
</organism>
<gene>
    <name evidence="1" type="ORF">FPRO_02036</name>
</gene>